<dbReference type="EMBL" id="FOXS01000008">
    <property type="protein sequence ID" value="SFQ79528.1"/>
    <property type="molecule type" value="Genomic_DNA"/>
</dbReference>
<reference evidence="3" key="1">
    <citation type="submission" date="2016-10" db="EMBL/GenBank/DDBJ databases">
        <authorList>
            <person name="Varghese N."/>
            <person name="Submissions S."/>
        </authorList>
    </citation>
    <scope>NUCLEOTIDE SEQUENCE [LARGE SCALE GENOMIC DNA]</scope>
    <source>
        <strain evidence="3">OR362-8,ATCC BAA-1266,JCM 13504</strain>
    </source>
</reference>
<evidence type="ECO:0000313" key="2">
    <source>
        <dbReference type="EMBL" id="SFQ79528.1"/>
    </source>
</evidence>
<evidence type="ECO:0000313" key="3">
    <source>
        <dbReference type="Proteomes" id="UP000199029"/>
    </source>
</evidence>
<feature type="domain" description="NACHT" evidence="1">
    <location>
        <begin position="52"/>
        <end position="174"/>
    </location>
</feature>
<dbReference type="STRING" id="1227077.SAMN04515668_4453"/>
<dbReference type="Gene3D" id="3.40.50.300">
    <property type="entry name" value="P-loop containing nucleotide triphosphate hydrolases"/>
    <property type="match status" value="1"/>
</dbReference>
<organism evidence="2 3">
    <name type="scientific">Hymenobacter arizonensis</name>
    <name type="common">Siccationidurans arizonensis</name>
    <dbReference type="NCBI Taxonomy" id="1227077"/>
    <lineage>
        <taxon>Bacteria</taxon>
        <taxon>Pseudomonadati</taxon>
        <taxon>Bacteroidota</taxon>
        <taxon>Cytophagia</taxon>
        <taxon>Cytophagales</taxon>
        <taxon>Hymenobacteraceae</taxon>
        <taxon>Hymenobacter</taxon>
    </lineage>
</organism>
<dbReference type="Pfam" id="PF05729">
    <property type="entry name" value="NACHT"/>
    <property type="match status" value="1"/>
</dbReference>
<gene>
    <name evidence="2" type="ORF">SAMN04515668_4453</name>
</gene>
<protein>
    <submittedName>
        <fullName evidence="2">NACHT domain-containing protein</fullName>
    </submittedName>
</protein>
<keyword evidence="3" id="KW-1185">Reference proteome</keyword>
<evidence type="ECO:0000259" key="1">
    <source>
        <dbReference type="PROSITE" id="PS50837"/>
    </source>
</evidence>
<sequence>MRPDGPLPVLATQLVATQVTPQAPEFDAAGQLVTPPQATVELPLYEAVRQARATLLLGDLGSGKSTLAAELVLTTLARTDQTVAILVPVRELRLHLPLSPVGVLEAVDQFIREYVRPGADQPTLPELLGAGQEVLLVADGLDELAKALAAPLLRQLAQLAHWYTNLQVVATARPVELTGVSFEEWKRVRTLPLRDPQRLAILESELRANGTAPDEAATEAAGLLQRLRALPALYAVATTPLFMRLLFPKLVVAGQFPAQANLTLGSLLFEVVIERLERWGQRDGREAVESAFQQQFPSAEAKAALLGQLARHRLRTETLPLLDAHGWLVGHLTTAHPGTPDKFLVATQALDYLRGGGLTTDGQELEFTAQPLAELLAAVALATEWLHEPGEPALLAVEEWRVVSFAAGLARRWSLTTKVRQFLIDFQQLLLSTSPAYLPAVAAIVLEFQDVGCAQAALDSLTRASSDQLEYDYHGEQRRAEAQLIAQLLRLAGQRGVEWVYETYLNPRNPLSAMGLALVEEVLGHWIELLLQNAAGLDLTPLSTLVAPYQAYGQTQPLDMLPYLVLLFPIAFSPAERIEQLCKSVRAEQLFQKRATAALRTLSAAGERTPVLKSLLTHSNLYGQLNLEAASLWLELTDLAAPSVPPVILAAAFAAVGMPKRAGSLAADVAARLGPQAWQQHARWALTDSRAEVAAGAAVALYQVGQRDFRLLGSALLAGIDDLHRDETIESCLRELLAAEGERAYYWLAEQLSRPVASGRSWKKGLETGCWRLLLPVAHSLPDGPQLVADTLINLGIYTLPRYPEVREGFRQLLTSDRKEELAAILQDQLAHQDPAVRWGAAAVLLTTDPQHQVEALLVIVQTQEGFEDTSRGEWTQFCLSLSLGTEPLRALQQALPGLTPVARLFALAILYARQLPLTPGEQTELFRNLIQLDNWHLNSYGLDRTILADTAAKPVLLELMANPNVRQSERAASYLLDYHGTTLTPTEETACLVREVGMGYLTRKKLSIVDRLRTDASFMAAIKGACTAAEAAGNQPSFLRRLTSALNDPTQWETLVWEFMHEENSGHSPDDEDRMVLLAIGRRYPEYRRPIGEAARRLSTTSERWSAHEAAEPVQWLVLLADEFLEGLDPAALTSALELSARSYYGSYHSVAARALLARLPEIPAALHQQSSRWTRPTRAAEPFRLLAQTDLFEQLLDLARTASSLPSEILVAIYALLFYPPLADELLLQLNAVGTPGQLIVVALRFSYGQPARLADAITLLEDFLQSHHQDDNRAIKERLRRSWILARHEFLSQPANEEAVAAYVAHLDHAFTQGAIWLPHLALELLGVRGTLLPDQVNTLFRAFAKKQTHLHPLLFEYLCRWLSTVRVDDARTSLVPVLREGLTHLSQLTWPQSAQGRGPAINFLFAFAYWAFAEEQLPATQYVFLHGLRQLYANDEPGKLTDMAQVLEMADPLLTLVPAAYLADAFSSGSMSLDPIIRQVSRLMTKFTRADS</sequence>
<dbReference type="PROSITE" id="PS50837">
    <property type="entry name" value="NACHT"/>
    <property type="match status" value="1"/>
</dbReference>
<dbReference type="InterPro" id="IPR007111">
    <property type="entry name" value="NACHT_NTPase"/>
</dbReference>
<dbReference type="OrthoDB" id="1454257at2"/>
<accession>A0A1I6BEZ8</accession>
<dbReference type="RefSeq" id="WP_092678417.1">
    <property type="nucleotide sequence ID" value="NZ_FOXS01000008.1"/>
</dbReference>
<dbReference type="SUPFAM" id="SSF52540">
    <property type="entry name" value="P-loop containing nucleoside triphosphate hydrolases"/>
    <property type="match status" value="1"/>
</dbReference>
<dbReference type="InterPro" id="IPR027417">
    <property type="entry name" value="P-loop_NTPase"/>
</dbReference>
<proteinExistence type="predicted"/>
<dbReference type="Proteomes" id="UP000199029">
    <property type="component" value="Unassembled WGS sequence"/>
</dbReference>
<name>A0A1I6BEZ8_HYMAR</name>